<evidence type="ECO:0000256" key="1">
    <source>
        <dbReference type="SAM" id="MobiDB-lite"/>
    </source>
</evidence>
<keyword evidence="2" id="KW-0812">Transmembrane</keyword>
<feature type="transmembrane region" description="Helical" evidence="2">
    <location>
        <begin position="68"/>
        <end position="88"/>
    </location>
</feature>
<accession>A0A2T0RLQ1</accession>
<dbReference type="Pfam" id="PF00754">
    <property type="entry name" value="F5_F8_type_C"/>
    <property type="match status" value="1"/>
</dbReference>
<organism evidence="4 5">
    <name type="scientific">Pseudosporangium ferrugineum</name>
    <dbReference type="NCBI Taxonomy" id="439699"/>
    <lineage>
        <taxon>Bacteria</taxon>
        <taxon>Bacillati</taxon>
        <taxon>Actinomycetota</taxon>
        <taxon>Actinomycetes</taxon>
        <taxon>Micromonosporales</taxon>
        <taxon>Micromonosporaceae</taxon>
        <taxon>Pseudosporangium</taxon>
    </lineage>
</organism>
<reference evidence="4 5" key="1">
    <citation type="submission" date="2018-03" db="EMBL/GenBank/DDBJ databases">
        <title>Genomic Encyclopedia of Archaeal and Bacterial Type Strains, Phase II (KMG-II): from individual species to whole genera.</title>
        <authorList>
            <person name="Goeker M."/>
        </authorList>
    </citation>
    <scope>NUCLEOTIDE SEQUENCE [LARGE SCALE GENOMIC DNA]</scope>
    <source>
        <strain evidence="4 5">DSM 45348</strain>
    </source>
</reference>
<feature type="region of interest" description="Disordered" evidence="1">
    <location>
        <begin position="92"/>
        <end position="182"/>
    </location>
</feature>
<dbReference type="Proteomes" id="UP000239209">
    <property type="component" value="Unassembled WGS sequence"/>
</dbReference>
<dbReference type="InterPro" id="IPR000421">
    <property type="entry name" value="FA58C"/>
</dbReference>
<dbReference type="InterPro" id="IPR008979">
    <property type="entry name" value="Galactose-bd-like_sf"/>
</dbReference>
<feature type="non-terminal residue" evidence="4">
    <location>
        <position position="1"/>
    </location>
</feature>
<protein>
    <submittedName>
        <fullName evidence="4">F5/8 type C domain-containing protein</fullName>
    </submittedName>
</protein>
<evidence type="ECO:0000259" key="3">
    <source>
        <dbReference type="PROSITE" id="PS50022"/>
    </source>
</evidence>
<comment type="caution">
    <text evidence="4">The sequence shown here is derived from an EMBL/GenBank/DDBJ whole genome shotgun (WGS) entry which is preliminary data.</text>
</comment>
<dbReference type="Gene3D" id="2.60.120.260">
    <property type="entry name" value="Galactose-binding domain-like"/>
    <property type="match status" value="1"/>
</dbReference>
<evidence type="ECO:0000313" key="4">
    <source>
        <dbReference type="EMBL" id="PRY22052.1"/>
    </source>
</evidence>
<dbReference type="SUPFAM" id="SSF49785">
    <property type="entry name" value="Galactose-binding domain-like"/>
    <property type="match status" value="1"/>
</dbReference>
<keyword evidence="2" id="KW-0472">Membrane</keyword>
<dbReference type="RefSeq" id="WP_211303948.1">
    <property type="nucleotide sequence ID" value="NZ_PVZG01000018.1"/>
</dbReference>
<dbReference type="AlphaFoldDB" id="A0A2T0RLQ1"/>
<dbReference type="EMBL" id="PVZG01000018">
    <property type="protein sequence ID" value="PRY22052.1"/>
    <property type="molecule type" value="Genomic_DNA"/>
</dbReference>
<feature type="domain" description="F5/8 type C" evidence="3">
    <location>
        <begin position="164"/>
        <end position="294"/>
    </location>
</feature>
<keyword evidence="2" id="KW-1133">Transmembrane helix</keyword>
<evidence type="ECO:0000256" key="2">
    <source>
        <dbReference type="SAM" id="Phobius"/>
    </source>
</evidence>
<sequence>PQPLRDVVEVALAKDPADRPTARELLDMLLGDQPVMRPATVTQPAVTPPNPVPVPVPAAPPRQGAPRLIAALVALLVLAGLTIAGLTLTGDDQPAAGPPPSGAGAGTAASAPPARTPDRELQPTRAADTPAGEKPTKPSPGAPGKPKGSKPPAPSSKAAPAASANPTGRNLALGRPVTASGSEGGAWVAANAVDGNPGSRWSSGWSDPQWLIVDLGSRWRVSQVRLLWEHAYAVAYRVELSTDRKTWKRVYSTTSGQGGTVSVDVDEVAARYVRLYGTERSGEYGYSLFELEVR</sequence>
<feature type="compositionally biased region" description="Low complexity" evidence="1">
    <location>
        <begin position="155"/>
        <end position="164"/>
    </location>
</feature>
<keyword evidence="5" id="KW-1185">Reference proteome</keyword>
<dbReference type="PROSITE" id="PS50022">
    <property type="entry name" value="FA58C_3"/>
    <property type="match status" value="1"/>
</dbReference>
<evidence type="ECO:0000313" key="5">
    <source>
        <dbReference type="Proteomes" id="UP000239209"/>
    </source>
</evidence>
<feature type="compositionally biased region" description="Pro residues" evidence="1">
    <location>
        <begin position="137"/>
        <end position="154"/>
    </location>
</feature>
<dbReference type="SMART" id="SM00231">
    <property type="entry name" value="FA58C"/>
    <property type="match status" value="1"/>
</dbReference>
<proteinExistence type="predicted"/>
<name>A0A2T0RLQ1_9ACTN</name>
<gene>
    <name evidence="4" type="ORF">CLV70_118117</name>
</gene>